<evidence type="ECO:0000256" key="2">
    <source>
        <dbReference type="SAM" id="Phobius"/>
    </source>
</evidence>
<reference evidence="3 4" key="1">
    <citation type="submission" date="2020-07" db="EMBL/GenBank/DDBJ databases">
        <title>Genomic Encyclopedia of Type Strains, Phase IV (KMG-IV): sequencing the most valuable type-strain genomes for metagenomic binning, comparative biology and taxonomic classification.</title>
        <authorList>
            <person name="Goeker M."/>
        </authorList>
    </citation>
    <scope>NUCLEOTIDE SEQUENCE [LARGE SCALE GENOMIC DNA]</scope>
    <source>
        <strain evidence="3 4">DSM 25220</strain>
    </source>
</reference>
<proteinExistence type="predicted"/>
<keyword evidence="2" id="KW-1133">Transmembrane helix</keyword>
<accession>A0A7W0BU32</accession>
<comment type="caution">
    <text evidence="3">The sequence shown here is derived from an EMBL/GenBank/DDBJ whole genome shotgun (WGS) entry which is preliminary data.</text>
</comment>
<protein>
    <submittedName>
        <fullName evidence="3">DNA-binding transcriptional regulator WhiA</fullName>
    </submittedName>
</protein>
<keyword evidence="2" id="KW-0472">Membrane</keyword>
<dbReference type="Proteomes" id="UP000580891">
    <property type="component" value="Unassembled WGS sequence"/>
</dbReference>
<organism evidence="3 4">
    <name type="scientific">[Anoxybacillus] calidus</name>
    <dbReference type="NCBI Taxonomy" id="575178"/>
    <lineage>
        <taxon>Bacteria</taxon>
        <taxon>Bacillati</taxon>
        <taxon>Bacillota</taxon>
        <taxon>Bacilli</taxon>
        <taxon>Bacillales</taxon>
        <taxon>Anoxybacillaceae</taxon>
        <taxon>Paranoxybacillus</taxon>
    </lineage>
</organism>
<dbReference type="GO" id="GO:0003677">
    <property type="term" value="F:DNA binding"/>
    <property type="evidence" value="ECO:0007669"/>
    <property type="project" value="UniProtKB-KW"/>
</dbReference>
<dbReference type="RefSeq" id="WP_181536729.1">
    <property type="nucleotide sequence ID" value="NZ_JACDUU010000002.1"/>
</dbReference>
<keyword evidence="1" id="KW-0175">Coiled coil</keyword>
<dbReference type="AlphaFoldDB" id="A0A7W0BU32"/>
<feature type="transmembrane region" description="Helical" evidence="2">
    <location>
        <begin position="6"/>
        <end position="25"/>
    </location>
</feature>
<sequence>MSTFLFVISFICHLISFFFIILLSLKLSKVKELEKKQTKMMKDMEEAIATYLLEFKEENEKFIGTLTKTINRMERKNKKEERRAVLPTYLPNIEQIKDQVDISTTHITHERVSSDKDTEMNNELQSLMQQALQLHKQGKTIEEIARILEKGKTEIELLLKFRQM</sequence>
<keyword evidence="2" id="KW-0812">Transmembrane</keyword>
<evidence type="ECO:0000256" key="1">
    <source>
        <dbReference type="SAM" id="Coils"/>
    </source>
</evidence>
<feature type="coiled-coil region" evidence="1">
    <location>
        <begin position="30"/>
        <end position="83"/>
    </location>
</feature>
<keyword evidence="3" id="KW-0238">DNA-binding</keyword>
<keyword evidence="4" id="KW-1185">Reference proteome</keyword>
<evidence type="ECO:0000313" key="3">
    <source>
        <dbReference type="EMBL" id="MBA2870831.1"/>
    </source>
</evidence>
<name>A0A7W0BU32_9BACL</name>
<gene>
    <name evidence="3" type="ORF">HNQ85_001101</name>
</gene>
<dbReference type="EMBL" id="JACDUU010000002">
    <property type="protein sequence ID" value="MBA2870831.1"/>
    <property type="molecule type" value="Genomic_DNA"/>
</dbReference>
<evidence type="ECO:0000313" key="4">
    <source>
        <dbReference type="Proteomes" id="UP000580891"/>
    </source>
</evidence>